<proteinExistence type="predicted"/>
<feature type="chain" id="PRO_5042213648" evidence="1">
    <location>
        <begin position="27"/>
        <end position="176"/>
    </location>
</feature>
<dbReference type="KEGG" id="rtu:PR017_07305"/>
<accession>A0AAF1KRN8</accession>
<dbReference type="PANTHER" id="PTHR36302">
    <property type="entry name" value="BLR7088 PROTEIN"/>
    <property type="match status" value="1"/>
</dbReference>
<name>A0AAF1KRN8_9HYPH</name>
<dbReference type="PROSITE" id="PS51257">
    <property type="entry name" value="PROKAR_LIPOPROTEIN"/>
    <property type="match status" value="1"/>
</dbReference>
<dbReference type="InterPro" id="IPR058248">
    <property type="entry name" value="Lxx211020-like"/>
</dbReference>
<dbReference type="Gene3D" id="2.60.40.1890">
    <property type="entry name" value="PCu(A)C copper chaperone"/>
    <property type="match status" value="1"/>
</dbReference>
<sequence length="176" mass="18263">MQKHRSLRVLALAVVLLASGCSIVLAQSSDMKNMPGMAMSSPEPAGTAAVKAGDLDITGGYVRAMLPGQPVGGGYVTIHNGGSSQERLVSVSSPAAAKVELHEMTMKDNIMRMRELKDGIVIAPGATVVLSPNTLHMMFKQVSMPFRQGGIVPVTLTFEKAGAVSMSVPVGSASGK</sequence>
<dbReference type="InterPro" id="IPR036182">
    <property type="entry name" value="PCuAC_sf"/>
</dbReference>
<dbReference type="RefSeq" id="WP_111221917.1">
    <property type="nucleotide sequence ID" value="NZ_CP117255.1"/>
</dbReference>
<keyword evidence="3" id="KW-1185">Reference proteome</keyword>
<dbReference type="EMBL" id="CP117255">
    <property type="protein sequence ID" value="WFR96912.1"/>
    <property type="molecule type" value="Genomic_DNA"/>
</dbReference>
<dbReference type="PANTHER" id="PTHR36302:SF1">
    <property type="entry name" value="COPPER CHAPERONE PCU(A)C"/>
    <property type="match status" value="1"/>
</dbReference>
<evidence type="ECO:0000313" key="2">
    <source>
        <dbReference type="EMBL" id="WFR96912.1"/>
    </source>
</evidence>
<protein>
    <submittedName>
        <fullName evidence="2">Copper chaperone PCu(A)C</fullName>
    </submittedName>
</protein>
<evidence type="ECO:0000256" key="1">
    <source>
        <dbReference type="SAM" id="SignalP"/>
    </source>
</evidence>
<dbReference type="AlphaFoldDB" id="A0AAF1KRN8"/>
<evidence type="ECO:0000313" key="3">
    <source>
        <dbReference type="Proteomes" id="UP000249499"/>
    </source>
</evidence>
<keyword evidence="1" id="KW-0732">Signal</keyword>
<gene>
    <name evidence="2" type="ORF">PR017_07305</name>
</gene>
<dbReference type="Proteomes" id="UP000249499">
    <property type="component" value="Chromosome"/>
</dbReference>
<dbReference type="InterPro" id="IPR007410">
    <property type="entry name" value="LpqE-like"/>
</dbReference>
<organism evidence="2 3">
    <name type="scientific">Rhizobium tumorigenes</name>
    <dbReference type="NCBI Taxonomy" id="2041385"/>
    <lineage>
        <taxon>Bacteria</taxon>
        <taxon>Pseudomonadati</taxon>
        <taxon>Pseudomonadota</taxon>
        <taxon>Alphaproteobacteria</taxon>
        <taxon>Hyphomicrobiales</taxon>
        <taxon>Rhizobiaceae</taxon>
        <taxon>Rhizobium/Agrobacterium group</taxon>
        <taxon>Rhizobium</taxon>
    </lineage>
</organism>
<dbReference type="Pfam" id="PF04314">
    <property type="entry name" value="PCuAC"/>
    <property type="match status" value="1"/>
</dbReference>
<feature type="signal peptide" evidence="1">
    <location>
        <begin position="1"/>
        <end position="26"/>
    </location>
</feature>
<reference evidence="3" key="2">
    <citation type="journal article" date="2023" name="MicrobiologyOpen">
        <title>Genomics of the tumorigenes clade of the family Rhizobiaceae and description of Rhizobium rhododendri sp. nov.</title>
        <authorList>
            <person name="Kuzmanovic N."/>
            <person name="diCenzo G.C."/>
            <person name="Bunk B."/>
            <person name="Sproeer C."/>
            <person name="Fruehling A."/>
            <person name="Neumann-Schaal M."/>
            <person name="Overmann J."/>
            <person name="Smalla K."/>
        </authorList>
    </citation>
    <scope>NUCLEOTIDE SEQUENCE [LARGE SCALE GENOMIC DNA]</scope>
    <source>
        <strain evidence="3">1078</strain>
    </source>
</reference>
<reference evidence="2 3" key="1">
    <citation type="journal article" date="2018" name="Sci. Rep.">
        <title>Rhizobium tumorigenes sp. nov., a novel plant tumorigenic bacterium isolated from cane gall tumors on thornless blackberry.</title>
        <authorList>
            <person name="Kuzmanovi N."/>
            <person name="Smalla K."/>
            <person name="Gronow S."/>
            <person name="PuBawska J."/>
        </authorList>
    </citation>
    <scope>NUCLEOTIDE SEQUENCE [LARGE SCALE GENOMIC DNA]</scope>
    <source>
        <strain evidence="2 3">1078</strain>
    </source>
</reference>
<dbReference type="SUPFAM" id="SSF110087">
    <property type="entry name" value="DR1885-like metal-binding protein"/>
    <property type="match status" value="1"/>
</dbReference>